<organism evidence="2">
    <name type="scientific">Chromera velia CCMP2878</name>
    <dbReference type="NCBI Taxonomy" id="1169474"/>
    <lineage>
        <taxon>Eukaryota</taxon>
        <taxon>Sar</taxon>
        <taxon>Alveolata</taxon>
        <taxon>Colpodellida</taxon>
        <taxon>Chromeraceae</taxon>
        <taxon>Chromera</taxon>
    </lineage>
</organism>
<name>A0A0G4HJ32_9ALVE</name>
<dbReference type="VEuPathDB" id="CryptoDB:Cvel_28009"/>
<dbReference type="EMBL" id="CDMZ01002829">
    <property type="protein sequence ID" value="CEM44046.1"/>
    <property type="molecule type" value="Genomic_DNA"/>
</dbReference>
<feature type="compositionally biased region" description="Polar residues" evidence="1">
    <location>
        <begin position="240"/>
        <end position="251"/>
    </location>
</feature>
<feature type="region of interest" description="Disordered" evidence="1">
    <location>
        <begin position="265"/>
        <end position="303"/>
    </location>
</feature>
<feature type="region of interest" description="Disordered" evidence="1">
    <location>
        <begin position="187"/>
        <end position="253"/>
    </location>
</feature>
<evidence type="ECO:0000313" key="2">
    <source>
        <dbReference type="EMBL" id="CEM44046.1"/>
    </source>
</evidence>
<feature type="region of interest" description="Disordered" evidence="1">
    <location>
        <begin position="382"/>
        <end position="448"/>
    </location>
</feature>
<feature type="region of interest" description="Disordered" evidence="1">
    <location>
        <begin position="460"/>
        <end position="498"/>
    </location>
</feature>
<sequence length="593" mass="64235">MLETVWDRFVLQSQCYEIMFMPLPILWKQLGEGRLSLRMSAKDFDTVFGPSRTVKFQEVDYRIRLRKTRPQARRNDFEWAFESGMHSQNADIRARAQGILSRDDPITNVLYASRMYCGIARMSLRESFPLPALNFATQQHHNTAQQYPLLPHQNSVSPIAQNASHVPSSCPVSGVQPSQALVIPSGLPQQHAQPQPAPPGSLAQQGRVQERIPTQKADNRQISRAPNSSSEVSNRAAPSVQASEGISSSPPCVTDTAVAAMPLEALVSPDEGGPSAPRTDGGKNRKRMMSGRETKSPGQGGERMGRKILEEEDAVRMRGRMLYRTFQAAGEGFLGFCKTPQYPLLPHQNSVSPIAQNASHVPSSCPVSGVQPSQALVIPSGLPQQHAQPQPAPPGSLAQQGRVQERIPTQKADNRQISRAPNSSSEVSNRAAPSVQASEGISSSPPCVTDTAVAAMPLEALVSPDEGGPSAPRTDGGKNRKRMMSGRETKSPGQGGERMGRKILEEEDAVRMRGRMLYRTFQAAGEGFLGFRETPVGLPPRGPGGEGGALPMVPPHGSAYGGAQRLRPGGEMGEHRGRDWGQWGVLARRWGDS</sequence>
<protein>
    <submittedName>
        <fullName evidence="2">Uncharacterized protein</fullName>
    </submittedName>
</protein>
<feature type="compositionally biased region" description="Polar residues" evidence="1">
    <location>
        <begin position="415"/>
        <end position="428"/>
    </location>
</feature>
<feature type="compositionally biased region" description="Polar residues" evidence="1">
    <location>
        <begin position="220"/>
        <end position="233"/>
    </location>
</feature>
<gene>
    <name evidence="2" type="ORF">Cvel_28009</name>
</gene>
<evidence type="ECO:0000256" key="1">
    <source>
        <dbReference type="SAM" id="MobiDB-lite"/>
    </source>
</evidence>
<dbReference type="AlphaFoldDB" id="A0A0G4HJ32"/>
<feature type="compositionally biased region" description="Polar residues" evidence="1">
    <location>
        <begin position="435"/>
        <end position="446"/>
    </location>
</feature>
<proteinExistence type="predicted"/>
<accession>A0A0G4HJ32</accession>
<reference evidence="2" key="1">
    <citation type="submission" date="2014-11" db="EMBL/GenBank/DDBJ databases">
        <authorList>
            <person name="Otto D Thomas"/>
            <person name="Naeem Raeece"/>
        </authorList>
    </citation>
    <scope>NUCLEOTIDE SEQUENCE</scope>
</reference>